<dbReference type="eggNOG" id="KOG1198">
    <property type="taxonomic scope" value="Eukaryota"/>
</dbReference>
<keyword evidence="1" id="KW-0521">NADP</keyword>
<dbReference type="HOGENOM" id="CLU_026673_3_4_1"/>
<dbReference type="GO" id="GO:0070402">
    <property type="term" value="F:NADPH binding"/>
    <property type="evidence" value="ECO:0007669"/>
    <property type="project" value="TreeGrafter"/>
</dbReference>
<evidence type="ECO:0000313" key="4">
    <source>
        <dbReference type="EMBL" id="EXV00451.1"/>
    </source>
</evidence>
<evidence type="ECO:0000256" key="1">
    <source>
        <dbReference type="ARBA" id="ARBA00022857"/>
    </source>
</evidence>
<evidence type="ECO:0000259" key="3">
    <source>
        <dbReference type="SMART" id="SM00829"/>
    </source>
</evidence>
<evidence type="ECO:0000313" key="5">
    <source>
        <dbReference type="Proteomes" id="UP000030151"/>
    </source>
</evidence>
<dbReference type="SMART" id="SM00829">
    <property type="entry name" value="PKS_ER"/>
    <property type="match status" value="1"/>
</dbReference>
<sequence>MSPTAAGTMRAVVCNSPGPTSVLRMQDIPLPIPVEGQVLVKVLGFGINRAEMYTRQGHSPGIEFPRILGIELVGEVAGYPSGSGAEPGDLPIGTRIATCMGGLGRQIPGSYAEYACPWKANISRIPQTSLPIATIAAMPEMFQTAYGSLVQALELKPGESILIRGATSSVGLTALQLARYLGAGRVAGSTRSGAREKMLRDYGADEVFIDDGNLAKHAPAQFDKVLELIGTKTLKDSIKCLRPKGMVCMTGIQGGEWTMDDFSPITDLAERRRLTGYSGDPKDFLALPWGELIRAVEKGEIKVPVQEFRLDQLQEVHDTLERGGGGQKMVVVI</sequence>
<evidence type="ECO:0000256" key="2">
    <source>
        <dbReference type="ARBA" id="ARBA00023002"/>
    </source>
</evidence>
<dbReference type="AlphaFoldDB" id="A0A014PA40"/>
<dbReference type="OrthoDB" id="203908at2759"/>
<dbReference type="Gene3D" id="3.90.180.10">
    <property type="entry name" value="Medium-chain alcohol dehydrogenases, catalytic domain"/>
    <property type="match status" value="1"/>
</dbReference>
<comment type="caution">
    <text evidence="4">The sequence shown here is derived from an EMBL/GenBank/DDBJ whole genome shotgun (WGS) entry which is preliminary data.</text>
</comment>
<dbReference type="EMBL" id="JELW01000013">
    <property type="protein sequence ID" value="EXV00451.1"/>
    <property type="molecule type" value="Genomic_DNA"/>
</dbReference>
<dbReference type="Pfam" id="PF08240">
    <property type="entry name" value="ADH_N"/>
    <property type="match status" value="1"/>
</dbReference>
<reference evidence="4 5" key="1">
    <citation type="submission" date="2014-02" db="EMBL/GenBank/DDBJ databases">
        <title>The genome sequence of the entomopathogenic fungus Metarhizium robertsii ARSEF 2575.</title>
        <authorList>
            <person name="Giuliano Garisto Donzelli B."/>
            <person name="Roe B.A."/>
            <person name="Macmil S.L."/>
            <person name="Krasnoff S.B."/>
            <person name="Gibson D.M."/>
        </authorList>
    </citation>
    <scope>NUCLEOTIDE SEQUENCE [LARGE SCALE GENOMIC DNA]</scope>
    <source>
        <strain evidence="4 5">ARSEF 2575</strain>
    </source>
</reference>
<dbReference type="PANTHER" id="PTHR48106">
    <property type="entry name" value="QUINONE OXIDOREDUCTASE PIG3-RELATED"/>
    <property type="match status" value="1"/>
</dbReference>
<dbReference type="GO" id="GO:0016651">
    <property type="term" value="F:oxidoreductase activity, acting on NAD(P)H"/>
    <property type="evidence" value="ECO:0007669"/>
    <property type="project" value="TreeGrafter"/>
</dbReference>
<dbReference type="InterPro" id="IPR020843">
    <property type="entry name" value="ER"/>
</dbReference>
<keyword evidence="2" id="KW-0560">Oxidoreductase</keyword>
<organism evidence="4 5">
    <name type="scientific">Metarhizium robertsii</name>
    <dbReference type="NCBI Taxonomy" id="568076"/>
    <lineage>
        <taxon>Eukaryota</taxon>
        <taxon>Fungi</taxon>
        <taxon>Dikarya</taxon>
        <taxon>Ascomycota</taxon>
        <taxon>Pezizomycotina</taxon>
        <taxon>Sordariomycetes</taxon>
        <taxon>Hypocreomycetidae</taxon>
        <taxon>Hypocreales</taxon>
        <taxon>Clavicipitaceae</taxon>
        <taxon>Metarhizium</taxon>
    </lineage>
</organism>
<proteinExistence type="predicted"/>
<gene>
    <name evidence="4" type="ORF">X797_006513</name>
</gene>
<dbReference type="InterPro" id="IPR013149">
    <property type="entry name" value="ADH-like_C"/>
</dbReference>
<protein>
    <submittedName>
        <fullName evidence="4">Zinc-binding dehydrogenase</fullName>
    </submittedName>
</protein>
<dbReference type="SUPFAM" id="SSF50129">
    <property type="entry name" value="GroES-like"/>
    <property type="match status" value="1"/>
</dbReference>
<accession>A0A014PA40</accession>
<dbReference type="InterPro" id="IPR036291">
    <property type="entry name" value="NAD(P)-bd_dom_sf"/>
</dbReference>
<name>A0A014PA40_9HYPO</name>
<dbReference type="Gene3D" id="3.40.50.720">
    <property type="entry name" value="NAD(P)-binding Rossmann-like Domain"/>
    <property type="match status" value="1"/>
</dbReference>
<dbReference type="Pfam" id="PF00107">
    <property type="entry name" value="ADH_zinc_N"/>
    <property type="match status" value="1"/>
</dbReference>
<dbReference type="PANTHER" id="PTHR48106:SF18">
    <property type="entry name" value="QUINONE OXIDOREDUCTASE PIG3"/>
    <property type="match status" value="1"/>
</dbReference>
<dbReference type="SUPFAM" id="SSF51735">
    <property type="entry name" value="NAD(P)-binding Rossmann-fold domains"/>
    <property type="match status" value="1"/>
</dbReference>
<dbReference type="InterPro" id="IPR013154">
    <property type="entry name" value="ADH-like_N"/>
</dbReference>
<dbReference type="InterPro" id="IPR011032">
    <property type="entry name" value="GroES-like_sf"/>
</dbReference>
<feature type="domain" description="Enoyl reductase (ER)" evidence="3">
    <location>
        <begin position="18"/>
        <end position="331"/>
    </location>
</feature>
<dbReference type="Proteomes" id="UP000030151">
    <property type="component" value="Unassembled WGS sequence"/>
</dbReference>